<dbReference type="InterPro" id="IPR036397">
    <property type="entry name" value="RNaseH_sf"/>
</dbReference>
<sequence length="1601" mass="180965">MTDIKELRALRGYSKSSLTRLTKLADDLGETSLQRLLTRRDRLKEVFAQYSDVSVKIMAIDEDDSEDVAAIEEQYLETLSAVNEAIDSKRSNPQVVSKIKLPTVEIRKFTEIKQHLAALKNLNEPVESWNSVVVCIIMRKLDLVTSRAFQLDRNNKVLPTVKELLEYLEKRTLALETTDSSAHKPQWQAQRLVSHSVTAQQGQPSCLYCKSIAHKLFQCPNFKLASQNKRVEFAIANKICKICLTQHNRKCKYHFKCAECKREHNTLLHGIEPQENASPSVSLLSSTSGLNTQVLLPTAQVKLTAKHGKQILARALLDSGSQVSLVTNKIVGRLGLSPVRTNTHIVGITNIGQPVDKCINLELQSMVYPFKINVDCHIVKTITTQLPQTNIDLSSITFPANCKLADATFNVPGDVDLLLGADVFFQVLLPQPDVVSSPSSSQQCATPTTSAPQPSIIHTAFGVVVAGRSNTKTSNQVVSLFCNECNSNINDNLSAFWSTEKVPEIFPEQLPEHDYCERLFKDTTVLENNKFTVTMPTKVPLEQVNSELGESFPLALKRFYNLEKRLQKDPVLLTEYTKFIHQYISLKHGTIVDISSYDLSKDPVYFLPHHAVIKESSKTTKLRTVFDGSMRTTNKVSLNDLLLNGPVVQKDLFEVLLSFRLEKYYFICDIRMMFRCIELDPLQRPLQNILWRDSPDQDILCIQLNTVTYGLKPSSYLATRCLIELADRYQDQFPLASQILKNNTYVDDVLSNSDSQQTLTQMQDELVKLLSLGGFQLHKWASNCSNILSNVPKEAQHFGELDLQKHDMSVKTLGVTFHVEDDVFKTTSPEPYTSLSDSKREILSHISKFYDPMGLIGPILVQAKLIMQCLWASNTEWDSIPAPDIRTMWSNFVRDLHEMKQVSVPRCVKPHDTRIVQLIGFADASSKAHGCCLYLRTVDAHGKVHVELLCSKSRINPLRKQLTIPRLELNAAVLLSDLTSKVAYILSSKTRVHDIHLFSDSQIVLAWLQTDATKLQTYVANRVRAITEHAHKNCHWHYVNTEDNPSDYLSRGLQPHELECNNLWWHGPSFLFDRNYNFQSNCELPIELPELKSPKDNIVCVTVTSASDLFEELKKFSNINKMIRVLAYVLRFCNNIKPQAVRQTNFLSSCELNKAMRLIIKYEQGNLYQLEIKCLSDQTPIKGSLKPLSPFLDGDGIIRVGGRLNNAPISYAKQHPIILPKDSDITVLIIRNEHLRLLHAGQKLVLSSLRQRFWIVDGLRTVKKILHKCVTCFRMKAAATTQLMGSLPADRVTACRPFQKIGTDFAGPVAVKNSRIRKPVIGKGYIVLFVCFVTKAIHLELASDLTTDAFLACFKRFISRRNLPSDVYCDNGSTYKGARNKLDELYRLHASQSHQTTVQTFASEKGIDFHFIPSYSPIFGGLWESGVKSVKYHLKRIVGKALLTYEQLNTVLVEIEGVLNSRPLTAVTSDPNDLSYLSPGHFLTGAPLNCYPERDLTNSKSSLFQFWSVITNMKQNFWKCWSNNYLTMLQNRPKWRDSTPNVAIGSLVILRNDNAPPLQWPMARITNLFPGKDGKVRAVEVKTSNGHKHNRSITKICVLPL</sequence>
<dbReference type="PANTHER" id="PTHR47331">
    <property type="entry name" value="PHD-TYPE DOMAIN-CONTAINING PROTEIN"/>
    <property type="match status" value="1"/>
</dbReference>
<dbReference type="InterPro" id="IPR040676">
    <property type="entry name" value="DUF5641"/>
</dbReference>
<dbReference type="InterPro" id="IPR012337">
    <property type="entry name" value="RNaseH-like_sf"/>
</dbReference>
<dbReference type="Pfam" id="PF17921">
    <property type="entry name" value="Integrase_H2C2"/>
    <property type="match status" value="1"/>
</dbReference>
<dbReference type="PROSITE" id="PS50994">
    <property type="entry name" value="INTEGRASE"/>
    <property type="match status" value="1"/>
</dbReference>
<dbReference type="SUPFAM" id="SSF53098">
    <property type="entry name" value="Ribonuclease H-like"/>
    <property type="match status" value="1"/>
</dbReference>
<name>A0ABR3HM65_LOXSC</name>
<evidence type="ECO:0000313" key="3">
    <source>
        <dbReference type="Proteomes" id="UP001549920"/>
    </source>
</evidence>
<organism evidence="2 3">
    <name type="scientific">Loxostege sticticalis</name>
    <name type="common">Beet webworm moth</name>
    <dbReference type="NCBI Taxonomy" id="481309"/>
    <lineage>
        <taxon>Eukaryota</taxon>
        <taxon>Metazoa</taxon>
        <taxon>Ecdysozoa</taxon>
        <taxon>Arthropoda</taxon>
        <taxon>Hexapoda</taxon>
        <taxon>Insecta</taxon>
        <taxon>Pterygota</taxon>
        <taxon>Neoptera</taxon>
        <taxon>Endopterygota</taxon>
        <taxon>Lepidoptera</taxon>
        <taxon>Glossata</taxon>
        <taxon>Ditrysia</taxon>
        <taxon>Pyraloidea</taxon>
        <taxon>Crambidae</taxon>
        <taxon>Pyraustinae</taxon>
        <taxon>Loxostege</taxon>
    </lineage>
</organism>
<dbReference type="InterPro" id="IPR008042">
    <property type="entry name" value="Retrotrans_Pao"/>
</dbReference>
<dbReference type="InterPro" id="IPR041588">
    <property type="entry name" value="Integrase_H2C2"/>
</dbReference>
<feature type="domain" description="Integrase catalytic" evidence="1">
    <location>
        <begin position="1293"/>
        <end position="1487"/>
    </location>
</feature>
<gene>
    <name evidence="2" type="ORF">ABMA27_005224</name>
</gene>
<evidence type="ECO:0000259" key="1">
    <source>
        <dbReference type="PROSITE" id="PS50994"/>
    </source>
</evidence>
<dbReference type="Gene3D" id="2.40.70.10">
    <property type="entry name" value="Acid Proteases"/>
    <property type="match status" value="1"/>
</dbReference>
<dbReference type="InterPro" id="IPR021109">
    <property type="entry name" value="Peptidase_aspartic_dom_sf"/>
</dbReference>
<reference evidence="2 3" key="1">
    <citation type="submission" date="2024-06" db="EMBL/GenBank/DDBJ databases">
        <title>A chromosome-level genome assembly of beet webworm, Loxostege sticticalis.</title>
        <authorList>
            <person name="Zhang Y."/>
        </authorList>
    </citation>
    <scope>NUCLEOTIDE SEQUENCE [LARGE SCALE GENOMIC DNA]</scope>
    <source>
        <strain evidence="2">AQ026</strain>
        <tissue evidence="2">Whole body</tissue>
    </source>
</reference>
<dbReference type="SUPFAM" id="SSF56672">
    <property type="entry name" value="DNA/RNA polymerases"/>
    <property type="match status" value="1"/>
</dbReference>
<dbReference type="Gene3D" id="3.30.420.10">
    <property type="entry name" value="Ribonuclease H-like superfamily/Ribonuclease H"/>
    <property type="match status" value="1"/>
</dbReference>
<dbReference type="Pfam" id="PF18701">
    <property type="entry name" value="DUF5641"/>
    <property type="match status" value="1"/>
</dbReference>
<dbReference type="EMBL" id="JBEUOH010000017">
    <property type="protein sequence ID" value="KAL0871506.1"/>
    <property type="molecule type" value="Genomic_DNA"/>
</dbReference>
<dbReference type="InterPro" id="IPR043502">
    <property type="entry name" value="DNA/RNA_pol_sf"/>
</dbReference>
<accession>A0ABR3HM65</accession>
<dbReference type="Pfam" id="PF05380">
    <property type="entry name" value="Peptidase_A17"/>
    <property type="match status" value="1"/>
</dbReference>
<protein>
    <recommendedName>
        <fullName evidence="1">Integrase catalytic domain-containing protein</fullName>
    </recommendedName>
</protein>
<evidence type="ECO:0000313" key="2">
    <source>
        <dbReference type="EMBL" id="KAL0871506.1"/>
    </source>
</evidence>
<proteinExistence type="predicted"/>
<dbReference type="PANTHER" id="PTHR47331:SF4">
    <property type="entry name" value="PEPTIDASE S1 DOMAIN-CONTAINING PROTEIN"/>
    <property type="match status" value="1"/>
</dbReference>
<dbReference type="Proteomes" id="UP001549920">
    <property type="component" value="Unassembled WGS sequence"/>
</dbReference>
<dbReference type="InterPro" id="IPR001584">
    <property type="entry name" value="Integrase_cat-core"/>
</dbReference>
<comment type="caution">
    <text evidence="2">The sequence shown here is derived from an EMBL/GenBank/DDBJ whole genome shotgun (WGS) entry which is preliminary data.</text>
</comment>
<keyword evidence="3" id="KW-1185">Reference proteome</keyword>